<dbReference type="EMBL" id="RCBY01000186">
    <property type="protein sequence ID" value="RQH29819.1"/>
    <property type="molecule type" value="Genomic_DNA"/>
</dbReference>
<dbReference type="OrthoDB" id="580965at2"/>
<protein>
    <submittedName>
        <fullName evidence="1">Uncharacterized protein</fullName>
    </submittedName>
</protein>
<dbReference type="RefSeq" id="WP_124145595.1">
    <property type="nucleotide sequence ID" value="NZ_CAWOKI010000102.1"/>
</dbReference>
<reference evidence="1 2" key="1">
    <citation type="journal article" date="2018" name="ACS Chem. Biol.">
        <title>Ketoreductase domain dysfunction expands chemodiversity: malyngamide biosynthesis in the cyanobacterium Okeania hirsuta.</title>
        <authorList>
            <person name="Moss N.A."/>
            <person name="Leao T."/>
            <person name="Rankin M."/>
            <person name="McCullough T.M."/>
            <person name="Qu P."/>
            <person name="Korobeynikov A."/>
            <person name="Smith J.L."/>
            <person name="Gerwick L."/>
            <person name="Gerwick W.H."/>
        </authorList>
    </citation>
    <scope>NUCLEOTIDE SEQUENCE [LARGE SCALE GENOMIC DNA]</scope>
    <source>
        <strain evidence="1 2">PAB10Feb10-1</strain>
    </source>
</reference>
<evidence type="ECO:0000313" key="2">
    <source>
        <dbReference type="Proteomes" id="UP000269154"/>
    </source>
</evidence>
<keyword evidence="2" id="KW-1185">Reference proteome</keyword>
<evidence type="ECO:0000313" key="1">
    <source>
        <dbReference type="EMBL" id="RQH29819.1"/>
    </source>
</evidence>
<sequence length="428" mass="50715">MKSTGKKIITTDFDDQQIYREEQKIYHHFLELVLTESIDQIIERFRILFTRCSPYRIPEISTALSKIIQLPECQEKFNYLLNRCCYILINHQQLPQDKKNVLKQLMNLFEQAIDKYDSSYDRPRLTKKMLELVKGFTQSQQYLSLKRMVEVINISSANHTHDPLNQPLKNLNSHYPYLYKYLLITPNSSKEHQQAIRKMQVEKQQKYEIDLSHYVSHQARLQVSQVKKSTSAKNPTLLSNDELLLSIKQFVGKVEGNETYRNYAKRFLAYTTVPQSYHLFKHSFYEYLSSSFDVESHHIQVHFKNKLYHYLRSIMSERNDELLNESLMMKTCHKLLSFFIVHSSKKSQHFFFINLIGNLGPVITTGLLLKILLVCQQLKPNLEKRFALLFKHYQFSTQKKVQWLVKVLENMQIALSTNFGRIDLSFFS</sequence>
<proteinExistence type="predicted"/>
<accession>A0A3N6NL18</accession>
<organism evidence="1 2">
    <name type="scientific">Okeania hirsuta</name>
    <dbReference type="NCBI Taxonomy" id="1458930"/>
    <lineage>
        <taxon>Bacteria</taxon>
        <taxon>Bacillati</taxon>
        <taxon>Cyanobacteriota</taxon>
        <taxon>Cyanophyceae</taxon>
        <taxon>Oscillatoriophycideae</taxon>
        <taxon>Oscillatoriales</taxon>
        <taxon>Microcoleaceae</taxon>
        <taxon>Okeania</taxon>
    </lineage>
</organism>
<dbReference type="Proteomes" id="UP000269154">
    <property type="component" value="Unassembled WGS sequence"/>
</dbReference>
<comment type="caution">
    <text evidence="1">The sequence shown here is derived from an EMBL/GenBank/DDBJ whole genome shotgun (WGS) entry which is preliminary data.</text>
</comment>
<gene>
    <name evidence="1" type="ORF">D5R40_24375</name>
</gene>
<name>A0A3N6NL18_9CYAN</name>
<dbReference type="AlphaFoldDB" id="A0A3N6NL18"/>